<feature type="signal peptide" evidence="1">
    <location>
        <begin position="1"/>
        <end position="23"/>
    </location>
</feature>
<evidence type="ECO:0000256" key="1">
    <source>
        <dbReference type="SAM" id="SignalP"/>
    </source>
</evidence>
<gene>
    <name evidence="2" type="ORF">PYM288_LOCUS34889</name>
</gene>
<proteinExistence type="predicted"/>
<dbReference type="EMBL" id="CAJNOH010005607">
    <property type="protein sequence ID" value="CAF1402958.1"/>
    <property type="molecule type" value="Genomic_DNA"/>
</dbReference>
<comment type="caution">
    <text evidence="2">The sequence shown here is derived from an EMBL/GenBank/DDBJ whole genome shotgun (WGS) entry which is preliminary data.</text>
</comment>
<name>A0A815L1B4_9BILA</name>
<dbReference type="SUPFAM" id="SSF52058">
    <property type="entry name" value="L domain-like"/>
    <property type="match status" value="1"/>
</dbReference>
<organism evidence="2 3">
    <name type="scientific">Rotaria sordida</name>
    <dbReference type="NCBI Taxonomy" id="392033"/>
    <lineage>
        <taxon>Eukaryota</taxon>
        <taxon>Metazoa</taxon>
        <taxon>Spiralia</taxon>
        <taxon>Gnathifera</taxon>
        <taxon>Rotifera</taxon>
        <taxon>Eurotatoria</taxon>
        <taxon>Bdelloidea</taxon>
        <taxon>Philodinida</taxon>
        <taxon>Philodinidae</taxon>
        <taxon>Rotaria</taxon>
    </lineage>
</organism>
<dbReference type="Proteomes" id="UP000663854">
    <property type="component" value="Unassembled WGS sequence"/>
</dbReference>
<sequence length="360" mass="41714">MFQTRIFSIILFIIIQYFIFVHSQCPSNVLIKPCLCIENNSSKNNEMVLYPTLTDMIPIRQKSIVCENIKNSSIDLRSIFIKLSTILATNNQSYNLTNFNDFLLHNTEINHLPENVFGNITFSYIILYHNTLLKSIDINAFNNTRNYVEVFRTLNTSLSDSKTLFTIINEFKNLRLLSMENDKLKSIPDNAFNHTELRYIWFGAHYKQTSQPIDHIGKYPFYNVPNLDALRIFSPVLTKIGKYSLAVNRRATLIDDDDLNNMLYIEIAGSMLNASSFEPTSLTRFRNRAVFLRLYNTSIDYLDENIFQPFLETHPASLLGVQDSNISRTCDSRSLWIKDEYCTNINTRENRVYGTACCSL</sequence>
<feature type="chain" id="PRO_5032489100" evidence="1">
    <location>
        <begin position="24"/>
        <end position="360"/>
    </location>
</feature>
<reference evidence="2" key="1">
    <citation type="submission" date="2021-02" db="EMBL/GenBank/DDBJ databases">
        <authorList>
            <person name="Nowell W R."/>
        </authorList>
    </citation>
    <scope>NUCLEOTIDE SEQUENCE</scope>
</reference>
<accession>A0A815L1B4</accession>
<keyword evidence="1" id="KW-0732">Signal</keyword>
<evidence type="ECO:0000313" key="3">
    <source>
        <dbReference type="Proteomes" id="UP000663854"/>
    </source>
</evidence>
<protein>
    <submittedName>
        <fullName evidence="2">Uncharacterized protein</fullName>
    </submittedName>
</protein>
<dbReference type="AlphaFoldDB" id="A0A815L1B4"/>
<dbReference type="InterPro" id="IPR032675">
    <property type="entry name" value="LRR_dom_sf"/>
</dbReference>
<dbReference type="Gene3D" id="3.80.10.10">
    <property type="entry name" value="Ribonuclease Inhibitor"/>
    <property type="match status" value="1"/>
</dbReference>
<evidence type="ECO:0000313" key="2">
    <source>
        <dbReference type="EMBL" id="CAF1402958.1"/>
    </source>
</evidence>